<evidence type="ECO:0000313" key="1">
    <source>
        <dbReference type="EMBL" id="CUN31463.1"/>
    </source>
</evidence>
<dbReference type="STRING" id="166486.ERS852572_03668"/>
<gene>
    <name evidence="1" type="ORF">ERS852572_03668</name>
</gene>
<dbReference type="RefSeq" id="WP_022112420.1">
    <property type="nucleotide sequence ID" value="NZ_CABIYH010000044.1"/>
</dbReference>
<sequence length="292" mass="33530">MHKFLRAVGLSDIKKEELEKICKDIEEKPDTIKVAEDSEGNEFAELCHQFGDFFGLTLRGTYQEDDTFEMDYYYPYFFGTMLSTREQAEVEKHAEKESYAGICDEVRIGVTLIFYLQNVVDFLAVKGSKKYMNLEEGVILGALSTEGKILLPINKTEKKNKQNQQNTTDRNYLVAAARDGDENAIENLTLEDIDTYSMLSRRITHEDVLSIVDSYFMPYGIESDQYAILGEILDCRLEQNNLTGENVWVLDICCNEMNFGVCINQKDLVGEPQVGRRFKGIVWMQGSIKYRE</sequence>
<dbReference type="AlphaFoldDB" id="A0A173VWB3"/>
<accession>A0A173VWB3</accession>
<dbReference type="InterPro" id="IPR024541">
    <property type="entry name" value="DUF3881"/>
</dbReference>
<evidence type="ECO:0000313" key="2">
    <source>
        <dbReference type="Proteomes" id="UP000095350"/>
    </source>
</evidence>
<name>A0A173VWB3_9FIRM</name>
<dbReference type="PaxDb" id="166486-ERS852572_03668"/>
<reference evidence="1 2" key="1">
    <citation type="submission" date="2015-09" db="EMBL/GenBank/DDBJ databases">
        <authorList>
            <consortium name="Pathogen Informatics"/>
        </authorList>
    </citation>
    <scope>NUCLEOTIDE SEQUENCE [LARGE SCALE GENOMIC DNA]</scope>
    <source>
        <strain evidence="1 2">2789STDY5834960</strain>
    </source>
</reference>
<proteinExistence type="predicted"/>
<dbReference type="OrthoDB" id="9774037at2"/>
<dbReference type="EMBL" id="CYXZ01000044">
    <property type="protein sequence ID" value="CUN31463.1"/>
    <property type="molecule type" value="Genomic_DNA"/>
</dbReference>
<dbReference type="Proteomes" id="UP000095350">
    <property type="component" value="Unassembled WGS sequence"/>
</dbReference>
<dbReference type="Pfam" id="PF12997">
    <property type="entry name" value="DUF3881"/>
    <property type="match status" value="1"/>
</dbReference>
<protein>
    <submittedName>
        <fullName evidence="1">DUF based on E. rectale Gene description</fullName>
    </submittedName>
</protein>
<organism evidence="1 2">
    <name type="scientific">Roseburia intestinalis</name>
    <dbReference type="NCBI Taxonomy" id="166486"/>
    <lineage>
        <taxon>Bacteria</taxon>
        <taxon>Bacillati</taxon>
        <taxon>Bacillota</taxon>
        <taxon>Clostridia</taxon>
        <taxon>Lachnospirales</taxon>
        <taxon>Lachnospiraceae</taxon>
        <taxon>Roseburia</taxon>
    </lineage>
</organism>